<feature type="domain" description="Chorismate-utilising enzyme C-terminal" evidence="6">
    <location>
        <begin position="193"/>
        <end position="446"/>
    </location>
</feature>
<evidence type="ECO:0000313" key="8">
    <source>
        <dbReference type="Proteomes" id="UP000188246"/>
    </source>
</evidence>
<dbReference type="InterPro" id="IPR005801">
    <property type="entry name" value="ADC_synthase"/>
</dbReference>
<dbReference type="NCBIfam" id="TIGR00543">
    <property type="entry name" value="isochor_syn"/>
    <property type="match status" value="1"/>
</dbReference>
<accession>A0A1Q2D5R9</accession>
<gene>
    <name evidence="7" type="ORF">BW732_05300</name>
</gene>
<dbReference type="PANTHER" id="PTHR42839">
    <property type="entry name" value="ISOCHORISMATE SYNTHASE ENTC"/>
    <property type="match status" value="1"/>
</dbReference>
<dbReference type="Proteomes" id="UP000188246">
    <property type="component" value="Chromosome"/>
</dbReference>
<dbReference type="RefSeq" id="WP_161485523.1">
    <property type="nucleotide sequence ID" value="NZ_CP019609.1"/>
</dbReference>
<evidence type="ECO:0000256" key="2">
    <source>
        <dbReference type="ARBA" id="ARBA00005297"/>
    </source>
</evidence>
<dbReference type="EMBL" id="CP019609">
    <property type="protein sequence ID" value="AQP53712.1"/>
    <property type="molecule type" value="Genomic_DNA"/>
</dbReference>
<reference evidence="7 8" key="1">
    <citation type="journal article" date="2010" name="Int. J. Syst. Evol. Microbiol.">
        <title>Vagococcus penaei sp. nov., isolated from spoilage microbiota of cooked shrimp (Penaeus vannamei).</title>
        <authorList>
            <person name="Jaffres E."/>
            <person name="Prevost H."/>
            <person name="Rossero A."/>
            <person name="Joffraud J.J."/>
            <person name="Dousset X."/>
        </authorList>
    </citation>
    <scope>NUCLEOTIDE SEQUENCE [LARGE SCALE GENOMIC DNA]</scope>
    <source>
        <strain evidence="7 8">CD276</strain>
    </source>
</reference>
<dbReference type="AlphaFoldDB" id="A0A1Q2D5R9"/>
<dbReference type="SUPFAM" id="SSF56322">
    <property type="entry name" value="ADC synthase"/>
    <property type="match status" value="1"/>
</dbReference>
<dbReference type="GO" id="GO:0009697">
    <property type="term" value="P:salicylic acid biosynthetic process"/>
    <property type="evidence" value="ECO:0007669"/>
    <property type="project" value="TreeGrafter"/>
</dbReference>
<dbReference type="GO" id="GO:0008909">
    <property type="term" value="F:isochorismate synthase activity"/>
    <property type="evidence" value="ECO:0007669"/>
    <property type="project" value="UniProtKB-EC"/>
</dbReference>
<keyword evidence="8" id="KW-1185">Reference proteome</keyword>
<evidence type="ECO:0000256" key="5">
    <source>
        <dbReference type="ARBA" id="ARBA00041564"/>
    </source>
</evidence>
<proteinExistence type="inferred from homology"/>
<dbReference type="Pfam" id="PF00425">
    <property type="entry name" value="Chorismate_bind"/>
    <property type="match status" value="1"/>
</dbReference>
<dbReference type="InterPro" id="IPR004561">
    <property type="entry name" value="IsoChor_synthase"/>
</dbReference>
<evidence type="ECO:0000313" key="7">
    <source>
        <dbReference type="EMBL" id="AQP53712.1"/>
    </source>
</evidence>
<dbReference type="STRING" id="633807.BW732_05300"/>
<keyword evidence="4" id="KW-0413">Isomerase</keyword>
<dbReference type="PANTHER" id="PTHR42839:SF1">
    <property type="entry name" value="ISOCHORISMATE SYNTHASE MENF"/>
    <property type="match status" value="1"/>
</dbReference>
<dbReference type="EC" id="5.4.4.2" evidence="3"/>
<dbReference type="Gene3D" id="3.60.120.10">
    <property type="entry name" value="Anthranilate synthase"/>
    <property type="match status" value="1"/>
</dbReference>
<comment type="catalytic activity">
    <reaction evidence="1">
        <text>chorismate = isochorismate</text>
        <dbReference type="Rhea" id="RHEA:18985"/>
        <dbReference type="ChEBI" id="CHEBI:29748"/>
        <dbReference type="ChEBI" id="CHEBI:29780"/>
        <dbReference type="EC" id="5.4.4.2"/>
    </reaction>
</comment>
<dbReference type="KEGG" id="vpi:BW732_05300"/>
<evidence type="ECO:0000256" key="1">
    <source>
        <dbReference type="ARBA" id="ARBA00000799"/>
    </source>
</evidence>
<comment type="similarity">
    <text evidence="2">Belongs to the isochorismate synthase family.</text>
</comment>
<evidence type="ECO:0000256" key="3">
    <source>
        <dbReference type="ARBA" id="ARBA00012824"/>
    </source>
</evidence>
<dbReference type="InterPro" id="IPR015890">
    <property type="entry name" value="Chorismate_C"/>
</dbReference>
<evidence type="ECO:0000256" key="4">
    <source>
        <dbReference type="ARBA" id="ARBA00023235"/>
    </source>
</evidence>
<protein>
    <recommendedName>
        <fullName evidence="3">isochorismate synthase</fullName>
        <ecNumber evidence="3">5.4.4.2</ecNumber>
    </recommendedName>
    <alternativeName>
        <fullName evidence="5">Isochorismate mutase</fullName>
    </alternativeName>
</protein>
<name>A0A1Q2D5R9_9ENTE</name>
<evidence type="ECO:0000259" key="6">
    <source>
        <dbReference type="Pfam" id="PF00425"/>
    </source>
</evidence>
<sequence length="459" mass="50876">MEVTELDKVKALLEDGQDYVSLVVSESKQSLTPLAYFQGSDTHNIPERWYFETPDRQSAYAGFGSVKTLTGGDAQADAIRLWGQKQRVVTIPIEHQPVAMPQLVGALSFMPYAEEDEIWGELSRGYFFVPSIQVMQLADKLINVINFSQEDKLSLDQVAQERLALLHKLEQTAQHFVNQTVTVINEREVGVTDWLELVERGVSTIKSHEGLDKVVVARTLELETAEILSIPTVVTQLREQQPNIYVFALTYGTKGFVGATPERLLKATDETFMTASVAGSTPRGVTQEEDSRLGQQLLNDMKNRGEHRIVVDRIVADLENLSGTPIQLAKPSLLKNRDIQHLFLPIEASRATDTSLLDGIIALHPTPALGGEPKDKALAFLAQYEPFQRGLYGAPIGWYGLGQDIGEFVVGIRSALIDGEKSVLYAGCGIVAESEPELERQETRVKFQPMRRGIGGMEQ</sequence>
<organism evidence="7 8">
    <name type="scientific">Vagococcus penaei</name>
    <dbReference type="NCBI Taxonomy" id="633807"/>
    <lineage>
        <taxon>Bacteria</taxon>
        <taxon>Bacillati</taxon>
        <taxon>Bacillota</taxon>
        <taxon>Bacilli</taxon>
        <taxon>Lactobacillales</taxon>
        <taxon>Enterococcaceae</taxon>
        <taxon>Vagococcus</taxon>
    </lineage>
</organism>